<sequence>MVSKFRYVQRRLSQVPWDDLVALGWRVNNDYETPTLTHLLNLTGLRGVEGQLKNLIFAANGPKPRIVFTDALNNDIKLIENHEHCLVYDRPLPEGD</sequence>
<dbReference type="Proteomes" id="UP000234632">
    <property type="component" value="Unassembled WGS sequence"/>
</dbReference>
<evidence type="ECO:0000313" key="2">
    <source>
        <dbReference type="Proteomes" id="UP000234632"/>
    </source>
</evidence>
<accession>A0A2N4SXF4</accession>
<dbReference type="AlphaFoldDB" id="A0A2N4SXF4"/>
<comment type="caution">
    <text evidence="1">The sequence shown here is derived from an EMBL/GenBank/DDBJ whole genome shotgun (WGS) entry which is preliminary data.</text>
</comment>
<organism evidence="1 2">
    <name type="scientific">Kocuria flava</name>
    <dbReference type="NCBI Taxonomy" id="446860"/>
    <lineage>
        <taxon>Bacteria</taxon>
        <taxon>Bacillati</taxon>
        <taxon>Actinomycetota</taxon>
        <taxon>Actinomycetes</taxon>
        <taxon>Micrococcales</taxon>
        <taxon>Micrococcaceae</taxon>
        <taxon>Kocuria</taxon>
    </lineage>
</organism>
<reference evidence="1 2" key="1">
    <citation type="submission" date="2015-12" db="EMBL/GenBank/DDBJ databases">
        <authorList>
            <person name="Shamseldin A."/>
            <person name="Moawad H."/>
            <person name="Abd El-Rahim W.M."/>
            <person name="Sadowsky M.J."/>
        </authorList>
    </citation>
    <scope>NUCLEOTIDE SEQUENCE [LARGE SCALE GENOMIC DNA]</scope>
    <source>
        <strain evidence="1 2">S43</strain>
    </source>
</reference>
<dbReference type="EMBL" id="LOMZ01000005">
    <property type="protein sequence ID" value="PLC10657.1"/>
    <property type="molecule type" value="Genomic_DNA"/>
</dbReference>
<name>A0A2N4SXF4_9MICC</name>
<evidence type="ECO:0000313" key="1">
    <source>
        <dbReference type="EMBL" id="PLC10657.1"/>
    </source>
</evidence>
<protein>
    <submittedName>
        <fullName evidence="1">Uncharacterized protein</fullName>
    </submittedName>
</protein>
<proteinExistence type="predicted"/>
<gene>
    <name evidence="1" type="ORF">AUQ48_17315</name>
</gene>